<evidence type="ECO:0000313" key="3">
    <source>
        <dbReference type="Proteomes" id="UP001635788"/>
    </source>
</evidence>
<protein>
    <submittedName>
        <fullName evidence="2">Uncharacterized protein</fullName>
    </submittedName>
</protein>
<proteinExistence type="predicted"/>
<keyword evidence="1" id="KW-0812">Transmembrane</keyword>
<dbReference type="Proteomes" id="UP001635788">
    <property type="component" value="Unassembled WGS sequence"/>
</dbReference>
<gene>
    <name evidence="2" type="ORF">ACK3FC_00075</name>
</gene>
<organism evidence="2 3">
    <name type="scientific">Xanthomonas translucens pv. translucens</name>
    <dbReference type="NCBI Taxonomy" id="134875"/>
    <lineage>
        <taxon>Bacteria</taxon>
        <taxon>Pseudomonadati</taxon>
        <taxon>Pseudomonadota</taxon>
        <taxon>Gammaproteobacteria</taxon>
        <taxon>Lysobacterales</taxon>
        <taxon>Lysobacteraceae</taxon>
        <taxon>Xanthomonas</taxon>
        <taxon>Xanthomonas translucens group</taxon>
    </lineage>
</organism>
<evidence type="ECO:0000313" key="2">
    <source>
        <dbReference type="EMBL" id="MFN6505674.1"/>
    </source>
</evidence>
<keyword evidence="1" id="KW-1133">Transmembrane helix</keyword>
<keyword evidence="3" id="KW-1185">Reference proteome</keyword>
<feature type="transmembrane region" description="Helical" evidence="1">
    <location>
        <begin position="16"/>
        <end position="38"/>
    </location>
</feature>
<accession>A0ABW9KQI4</accession>
<keyword evidence="1" id="KW-0472">Membrane</keyword>
<name>A0ABW9KQI4_XANCT</name>
<evidence type="ECO:0000256" key="1">
    <source>
        <dbReference type="SAM" id="Phobius"/>
    </source>
</evidence>
<reference evidence="2 3" key="1">
    <citation type="submission" date="2024-12" db="EMBL/GenBank/DDBJ databases">
        <authorList>
            <person name="Alaofin S."/>
            <person name="Velasco D."/>
            <person name="Li D."/>
            <person name="Baldwin T."/>
            <person name="Liu Z."/>
            <person name="Schachterle J.K."/>
        </authorList>
    </citation>
    <scope>NUCLEOTIDE SEQUENCE [LARGE SCALE GENOMIC DNA]</scope>
    <source>
        <strain evidence="2 3">B1</strain>
    </source>
</reference>
<dbReference type="EMBL" id="JBKAMQ010000002">
    <property type="protein sequence ID" value="MFN6505674.1"/>
    <property type="molecule type" value="Genomic_DNA"/>
</dbReference>
<comment type="caution">
    <text evidence="2">The sequence shown here is derived from an EMBL/GenBank/DDBJ whole genome shotgun (WGS) entry which is preliminary data.</text>
</comment>
<dbReference type="RefSeq" id="WP_409554840.1">
    <property type="nucleotide sequence ID" value="NZ_JBKAMQ010000002.1"/>
</dbReference>
<sequence>MTHQISGLTMDTTQKLIVIQAVALLGFGLFRLYMFLFARAKDKE</sequence>